<evidence type="ECO:0000313" key="5">
    <source>
        <dbReference type="Proteomes" id="UP000176944"/>
    </source>
</evidence>
<evidence type="ECO:0000313" key="4">
    <source>
        <dbReference type="EMBL" id="AOY84967.2"/>
    </source>
</evidence>
<proteinExistence type="predicted"/>
<dbReference type="AlphaFoldDB" id="A0A1D9GBI1"/>
<dbReference type="PANTHER" id="PTHR23150:SF19">
    <property type="entry name" value="FORMYLGLYCINE-GENERATING ENZYME"/>
    <property type="match status" value="1"/>
</dbReference>
<sequence length="595" mass="66885">MNINGRQRKKLIQAIISAYPTKAALEMMIDFTLEENLNVIAGGENYEQVVFKLIKWAKANGKLKILILSASEENPGNKELQAIKNEINTKQTPITPNYKPDPLTRKILILSANPRDTSKLRLDEEMREIKEGLKRGRARDKYSIETAGAVRYRDIHRYILDYEPNIVHFSGHGAEEEGLVFEDENGLVKLVDAEALAGLFELFADEVECIVLNACYSKVQGEAIAKHINHVVGMSKAINDQAAIEFAVGFYDALGAGKSYAFAHRLGCQVIKMSGASEALIPCILGKSHPRKPSESEPLIIENESENEAENKPLDDSQLTPFEFQLVQLNAQGQESGRRSIEAKRFCEEITEHTNLEMVAIPGGVFPMGSSELEEGSKKNEWPQHSVELSSFYMSKFPITQAQWYRVSALPQVEIPLNKVRSKFKGEELPMEGVSWYEALEFCARLSRQVGRQYRLPSEAEWEYACRAGTSTRYHFGDRISTSFANYNGAKVDGFDSKEIDRKRTTPINSFGVSNAFGLSDMHGNVFEWCADPWHENYEGAPEDGSNWDVGGQSYRRVIRGGAYNEGPNDCRAASRYFLDPKRRTGFVVGFRVVF</sequence>
<feature type="domain" description="Sulfatase-modifying factor enzyme-like" evidence="1">
    <location>
        <begin position="356"/>
        <end position="594"/>
    </location>
</feature>
<dbReference type="InterPro" id="IPR024983">
    <property type="entry name" value="CHAT_dom"/>
</dbReference>
<reference evidence="5" key="1">
    <citation type="submission" date="2016-10" db="EMBL/GenBank/DDBJ databases">
        <title>Comparative genomics uncovers the prolific and rare metabolic potential of the cyanobacterial genus Moorea.</title>
        <authorList>
            <person name="Leao T."/>
            <person name="Castelao G."/>
            <person name="Korobeynikov A."/>
            <person name="Monroe E.A."/>
            <person name="Podell S."/>
            <person name="Glukhov E."/>
            <person name="Allen E."/>
            <person name="Gerwick W.H."/>
            <person name="Gerwick L."/>
        </authorList>
    </citation>
    <scope>NUCLEOTIDE SEQUENCE [LARGE SCALE GENOMIC DNA]</scope>
    <source>
        <strain evidence="5">JHB</strain>
    </source>
</reference>
<feature type="domain" description="CHAT" evidence="2">
    <location>
        <begin position="101"/>
        <end position="262"/>
    </location>
</feature>
<evidence type="ECO:0000259" key="2">
    <source>
        <dbReference type="Pfam" id="PF12770"/>
    </source>
</evidence>
<name>A0A1D9GBI1_MOOP1</name>
<dbReference type="GO" id="GO:0120147">
    <property type="term" value="F:formylglycine-generating oxidase activity"/>
    <property type="evidence" value="ECO:0007669"/>
    <property type="project" value="TreeGrafter"/>
</dbReference>
<dbReference type="InterPro" id="IPR042095">
    <property type="entry name" value="SUMF_sf"/>
</dbReference>
<dbReference type="PANTHER" id="PTHR23150">
    <property type="entry name" value="SULFATASE MODIFYING FACTOR 1, 2"/>
    <property type="match status" value="1"/>
</dbReference>
<accession>A0A1D9GBI1</accession>
<organism evidence="4 5">
    <name type="scientific">Moorena producens (strain JHB)</name>
    <dbReference type="NCBI Taxonomy" id="1454205"/>
    <lineage>
        <taxon>Bacteria</taxon>
        <taxon>Bacillati</taxon>
        <taxon>Cyanobacteriota</taxon>
        <taxon>Cyanophyceae</taxon>
        <taxon>Coleofasciculales</taxon>
        <taxon>Coleofasciculaceae</taxon>
        <taxon>Moorena</taxon>
    </lineage>
</organism>
<dbReference type="Pfam" id="PF12770">
    <property type="entry name" value="CHAT"/>
    <property type="match status" value="1"/>
</dbReference>
<dbReference type="EMBL" id="CP017708">
    <property type="protein sequence ID" value="AOY84967.2"/>
    <property type="molecule type" value="Genomic_DNA"/>
</dbReference>
<dbReference type="InterPro" id="IPR005532">
    <property type="entry name" value="SUMF_dom"/>
</dbReference>
<dbReference type="InterPro" id="IPR051043">
    <property type="entry name" value="Sulfatase_Mod_Factor_Kinase"/>
</dbReference>
<dbReference type="Pfam" id="PF03781">
    <property type="entry name" value="FGE-sulfatase"/>
    <property type="match status" value="1"/>
</dbReference>
<protein>
    <submittedName>
        <fullName evidence="4">SUMF1/EgtB/PvdO family nonheme iron enzyme</fullName>
    </submittedName>
</protein>
<feature type="domain" description="Effector-associated" evidence="3">
    <location>
        <begin position="1"/>
        <end position="86"/>
    </location>
</feature>
<dbReference type="InterPro" id="IPR045430">
    <property type="entry name" value="EAD1"/>
</dbReference>
<gene>
    <name evidence="4" type="ORF">BJP36_30435</name>
</gene>
<dbReference type="InterPro" id="IPR016187">
    <property type="entry name" value="CTDL_fold"/>
</dbReference>
<dbReference type="Gene3D" id="3.90.1580.10">
    <property type="entry name" value="paralog of FGE (formylglycine-generating enzyme)"/>
    <property type="match status" value="1"/>
</dbReference>
<dbReference type="SUPFAM" id="SSF56436">
    <property type="entry name" value="C-type lectin-like"/>
    <property type="match status" value="1"/>
</dbReference>
<dbReference type="Proteomes" id="UP000176944">
    <property type="component" value="Chromosome"/>
</dbReference>
<evidence type="ECO:0000259" key="1">
    <source>
        <dbReference type="Pfam" id="PF03781"/>
    </source>
</evidence>
<evidence type="ECO:0000259" key="3">
    <source>
        <dbReference type="Pfam" id="PF19955"/>
    </source>
</evidence>
<dbReference type="Pfam" id="PF19955">
    <property type="entry name" value="EAD1"/>
    <property type="match status" value="1"/>
</dbReference>